<dbReference type="Pfam" id="PF13489">
    <property type="entry name" value="Methyltransf_23"/>
    <property type="match status" value="1"/>
</dbReference>
<dbReference type="InterPro" id="IPR013691">
    <property type="entry name" value="MeTrfase_14"/>
</dbReference>
<evidence type="ECO:0000313" key="3">
    <source>
        <dbReference type="EMBL" id="TLU74413.1"/>
    </source>
</evidence>
<dbReference type="GO" id="GO:0032259">
    <property type="term" value="P:methylation"/>
    <property type="evidence" value="ECO:0007669"/>
    <property type="project" value="UniProtKB-KW"/>
</dbReference>
<dbReference type="AlphaFoldDB" id="A0A5R9JCC2"/>
<dbReference type="PANTHER" id="PTHR43861:SF5">
    <property type="entry name" value="BLL5978 PROTEIN"/>
    <property type="match status" value="1"/>
</dbReference>
<dbReference type="OrthoDB" id="9815644at2"/>
<organism evidence="3 4">
    <name type="scientific">Lichenicoccus roseus</name>
    <dbReference type="NCBI Taxonomy" id="2683649"/>
    <lineage>
        <taxon>Bacteria</taxon>
        <taxon>Pseudomonadati</taxon>
        <taxon>Pseudomonadota</taxon>
        <taxon>Alphaproteobacteria</taxon>
        <taxon>Acetobacterales</taxon>
        <taxon>Acetobacteraceae</taxon>
        <taxon>Lichenicoccus</taxon>
    </lineage>
</organism>
<dbReference type="Pfam" id="PF08484">
    <property type="entry name" value="Methyltransf_14"/>
    <property type="match status" value="1"/>
</dbReference>
<dbReference type="Gene3D" id="3.40.50.720">
    <property type="entry name" value="NAD(P)-binding Rossmann-like Domain"/>
    <property type="match status" value="1"/>
</dbReference>
<evidence type="ECO:0000259" key="1">
    <source>
        <dbReference type="Pfam" id="PF08421"/>
    </source>
</evidence>
<dbReference type="Pfam" id="PF08421">
    <property type="entry name" value="Methyltransf_13"/>
    <property type="match status" value="1"/>
</dbReference>
<keyword evidence="3" id="KW-0808">Transferase</keyword>
<evidence type="ECO:0000313" key="4">
    <source>
        <dbReference type="Proteomes" id="UP000305654"/>
    </source>
</evidence>
<proteinExistence type="predicted"/>
<dbReference type="Gene3D" id="6.10.250.3100">
    <property type="match status" value="1"/>
</dbReference>
<accession>A0A5R9JCC2</accession>
<dbReference type="RefSeq" id="WP_138324664.1">
    <property type="nucleotide sequence ID" value="NZ_VCDI01000001.1"/>
</dbReference>
<dbReference type="PANTHER" id="PTHR43861">
    <property type="entry name" value="TRANS-ACONITATE 2-METHYLTRANSFERASE-RELATED"/>
    <property type="match status" value="1"/>
</dbReference>
<dbReference type="InterPro" id="IPR013630">
    <property type="entry name" value="Methyltransf_Zn-bd_dom_put"/>
</dbReference>
<gene>
    <name evidence="3" type="ORF">FE263_04305</name>
</gene>
<dbReference type="SUPFAM" id="SSF53335">
    <property type="entry name" value="S-adenosyl-L-methionine-dependent methyltransferases"/>
    <property type="match status" value="1"/>
</dbReference>
<dbReference type="GO" id="GO:0008168">
    <property type="term" value="F:methyltransferase activity"/>
    <property type="evidence" value="ECO:0007669"/>
    <property type="project" value="UniProtKB-KW"/>
</dbReference>
<feature type="domain" description="C-methyltransferase" evidence="2">
    <location>
        <begin position="250"/>
        <end position="404"/>
    </location>
</feature>
<comment type="caution">
    <text evidence="3">The sequence shown here is derived from an EMBL/GenBank/DDBJ whole genome shotgun (WGS) entry which is preliminary data.</text>
</comment>
<reference evidence="3 4" key="1">
    <citation type="submission" date="2019-05" db="EMBL/GenBank/DDBJ databases">
        <authorList>
            <person name="Pankratov T."/>
            <person name="Grouzdev D."/>
        </authorList>
    </citation>
    <scope>NUCLEOTIDE SEQUENCE [LARGE SCALE GENOMIC DNA]</scope>
    <source>
        <strain evidence="3 4">KEBCLARHB70R</strain>
    </source>
</reference>
<dbReference type="Gene3D" id="3.40.50.150">
    <property type="entry name" value="Vaccinia Virus protein VP39"/>
    <property type="match status" value="1"/>
</dbReference>
<dbReference type="InterPro" id="IPR038576">
    <property type="entry name" value="Methyltransf_Zn-bd_dom_put_sf"/>
</dbReference>
<dbReference type="EMBL" id="VCDI01000001">
    <property type="protein sequence ID" value="TLU74413.1"/>
    <property type="molecule type" value="Genomic_DNA"/>
</dbReference>
<keyword evidence="3" id="KW-0489">Methyltransferase</keyword>
<dbReference type="Gene3D" id="6.20.50.110">
    <property type="entry name" value="Methyltransferase, zinc-binding domain"/>
    <property type="match status" value="1"/>
</dbReference>
<dbReference type="Proteomes" id="UP000305654">
    <property type="component" value="Unassembled WGS sequence"/>
</dbReference>
<dbReference type="InterPro" id="IPR029063">
    <property type="entry name" value="SAM-dependent_MTases_sf"/>
</dbReference>
<name>A0A5R9JCC2_9PROT</name>
<feature type="domain" description="Methyltransferase putative zinc binding" evidence="1">
    <location>
        <begin position="8"/>
        <end position="69"/>
    </location>
</feature>
<keyword evidence="4" id="KW-1185">Reference proteome</keyword>
<sequence length="409" mass="44498">MITRLEGCLSCGCADLQDIMSFGETALADRLMTAAQLSEPEPRAPLDLVFCPHCALVQIRHTVDPEVLFCNDYPYFSSVSPMLMKHFRASAEEIIASRQLGPDSLVVEAASNDGYMLKPFMEAGIQVLGIDPADGPAAAATKAGVRTLNTFFSLALAEKLAGEGVAADVFLANNVLAHVPNLNEFVTGIRTLLKPDGIAVIECPYLLDLIEHNEFDTIYHQHLCYYSATALDALFRRNGLYLNDVRHLAIHGGSLRLFVGRSEAVGPAVVEMLAAERAAGVDSFAFYASFAEKVRELRERLVGILADIKASGKRIVGYGAAAKANTLMAYCGIGPDQLDYLVDLNPNKHGRFYSGNHLPIHPPTRLADDPPDYLLILAWNFAAEIMQQQRAFHDAGGRFIVPVPSPVVL</sequence>
<evidence type="ECO:0000259" key="2">
    <source>
        <dbReference type="Pfam" id="PF08484"/>
    </source>
</evidence>
<protein>
    <submittedName>
        <fullName evidence="3">Class I SAM-dependent methyltransferase</fullName>
    </submittedName>
</protein>